<keyword evidence="1" id="KW-0472">Membrane</keyword>
<dbReference type="Proteomes" id="UP000523007">
    <property type="component" value="Unassembled WGS sequence"/>
</dbReference>
<gene>
    <name evidence="2" type="ORF">F4561_003227</name>
</gene>
<proteinExistence type="predicted"/>
<comment type="caution">
    <text evidence="2">The sequence shown here is derived from an EMBL/GenBank/DDBJ whole genome shotgun (WGS) entry which is preliminary data.</text>
</comment>
<dbReference type="AlphaFoldDB" id="A0A7W7RIA0"/>
<evidence type="ECO:0000256" key="1">
    <source>
        <dbReference type="SAM" id="Phobius"/>
    </source>
</evidence>
<keyword evidence="1" id="KW-1133">Transmembrane helix</keyword>
<accession>A0A7W7RIA0</accession>
<dbReference type="EMBL" id="JACHJT010000001">
    <property type="protein sequence ID" value="MBB4932407.1"/>
    <property type="molecule type" value="Genomic_DNA"/>
</dbReference>
<dbReference type="RefSeq" id="WP_184579804.1">
    <property type="nucleotide sequence ID" value="NZ_JACHJT010000001.1"/>
</dbReference>
<evidence type="ECO:0008006" key="4">
    <source>
        <dbReference type="Google" id="ProtNLM"/>
    </source>
</evidence>
<keyword evidence="3" id="KW-1185">Reference proteome</keyword>
<organism evidence="2 3">
    <name type="scientific">Lipingzhangella halophila</name>
    <dbReference type="NCBI Taxonomy" id="1783352"/>
    <lineage>
        <taxon>Bacteria</taxon>
        <taxon>Bacillati</taxon>
        <taxon>Actinomycetota</taxon>
        <taxon>Actinomycetes</taxon>
        <taxon>Streptosporangiales</taxon>
        <taxon>Nocardiopsidaceae</taxon>
        <taxon>Lipingzhangella</taxon>
    </lineage>
</organism>
<evidence type="ECO:0000313" key="2">
    <source>
        <dbReference type="EMBL" id="MBB4932407.1"/>
    </source>
</evidence>
<feature type="transmembrane region" description="Helical" evidence="1">
    <location>
        <begin position="118"/>
        <end position="138"/>
    </location>
</feature>
<sequence length="151" mass="16380">MQQRRSSWRSRSPRRAVALLWALGLVGLVLGALLGDSSELGSGWSVCYGLWVAVWLVLRAATRGVTERPPSQLDERELKIHDRFLSLGYYTALVGCALVVVHLQVISHVDPTGVAQSSQLLLITLGLAGSVPTVAFAWTAPDEDPEDFEVG</sequence>
<feature type="transmembrane region" description="Helical" evidence="1">
    <location>
        <begin position="87"/>
        <end position="106"/>
    </location>
</feature>
<reference evidence="2 3" key="1">
    <citation type="submission" date="2020-08" db="EMBL/GenBank/DDBJ databases">
        <title>Sequencing the genomes of 1000 actinobacteria strains.</title>
        <authorList>
            <person name="Klenk H.-P."/>
        </authorList>
    </citation>
    <scope>NUCLEOTIDE SEQUENCE [LARGE SCALE GENOMIC DNA]</scope>
    <source>
        <strain evidence="2 3">DSM 102030</strain>
    </source>
</reference>
<evidence type="ECO:0000313" key="3">
    <source>
        <dbReference type="Proteomes" id="UP000523007"/>
    </source>
</evidence>
<keyword evidence="1" id="KW-0812">Transmembrane</keyword>
<name>A0A7W7RIA0_9ACTN</name>
<protein>
    <recommendedName>
        <fullName evidence="4">DUF2178 domain-containing protein</fullName>
    </recommendedName>
</protein>
<feature type="transmembrane region" description="Helical" evidence="1">
    <location>
        <begin position="41"/>
        <end position="58"/>
    </location>
</feature>